<name>A0A3A1U1H1_9MICO</name>
<comment type="caution">
    <text evidence="1">The sequence shown here is derived from an EMBL/GenBank/DDBJ whole genome shotgun (WGS) entry which is preliminary data.</text>
</comment>
<dbReference type="PANTHER" id="PTHR41913:SF1">
    <property type="entry name" value="DUF1684 DOMAIN-CONTAINING PROTEIN"/>
    <property type="match status" value="1"/>
</dbReference>
<dbReference type="InterPro" id="IPR012467">
    <property type="entry name" value="DUF1684"/>
</dbReference>
<reference evidence="2" key="1">
    <citation type="submission" date="2018-09" db="EMBL/GenBank/DDBJ databases">
        <authorList>
            <person name="Kim I."/>
        </authorList>
    </citation>
    <scope>NUCLEOTIDE SEQUENCE [LARGE SCALE GENOMIC DNA]</scope>
    <source>
        <strain evidence="2">DD4a</strain>
    </source>
</reference>
<dbReference type="Proteomes" id="UP000265742">
    <property type="component" value="Unassembled WGS sequence"/>
</dbReference>
<dbReference type="Pfam" id="PF07920">
    <property type="entry name" value="DUF1684"/>
    <property type="match status" value="1"/>
</dbReference>
<dbReference type="AlphaFoldDB" id="A0A3A1U1H1"/>
<dbReference type="OrthoDB" id="5493262at2"/>
<protein>
    <submittedName>
        <fullName evidence="1">DUF1684 domain-containing protein</fullName>
    </submittedName>
</protein>
<dbReference type="PANTHER" id="PTHR41913">
    <property type="entry name" value="DUF1684 DOMAIN-CONTAINING PROTEIN"/>
    <property type="match status" value="1"/>
</dbReference>
<sequence>MSGESALAVADWRQRTHDLYAEVRAEYARDRALAHRTWVAGRDALFRHHPATALLPEDRDGFTGLDVPAYDPDWAFEAELEDAEPAHLDVPTGTDGVVPFDRVGVVRLDGVGSLDVWWLGSYGGGFFVPVKDASAGRPGGTYGGGRYLLDTVKGADLGRVGSRFVLDLNFAYNPSCAYDPEWACPLAPAGNTLRVPVPAGERTFHDEP</sequence>
<keyword evidence="2" id="KW-1185">Reference proteome</keyword>
<dbReference type="EMBL" id="QXTG01000001">
    <property type="protein sequence ID" value="RIX30190.1"/>
    <property type="molecule type" value="Genomic_DNA"/>
</dbReference>
<evidence type="ECO:0000313" key="2">
    <source>
        <dbReference type="Proteomes" id="UP000265742"/>
    </source>
</evidence>
<proteinExistence type="predicted"/>
<gene>
    <name evidence="1" type="ORF">D1781_01710</name>
</gene>
<organism evidence="1 2">
    <name type="scientific">Amnibacterium setariae</name>
    <dbReference type="NCBI Taxonomy" id="2306585"/>
    <lineage>
        <taxon>Bacteria</taxon>
        <taxon>Bacillati</taxon>
        <taxon>Actinomycetota</taxon>
        <taxon>Actinomycetes</taxon>
        <taxon>Micrococcales</taxon>
        <taxon>Microbacteriaceae</taxon>
        <taxon>Amnibacterium</taxon>
    </lineage>
</organism>
<evidence type="ECO:0000313" key="1">
    <source>
        <dbReference type="EMBL" id="RIX30190.1"/>
    </source>
</evidence>
<dbReference type="RefSeq" id="WP_119480554.1">
    <property type="nucleotide sequence ID" value="NZ_QXTG01000001.1"/>
</dbReference>
<accession>A0A3A1U1H1</accession>